<protein>
    <submittedName>
        <fullName evidence="1">Uncharacterized protein</fullName>
    </submittedName>
</protein>
<dbReference type="GO" id="GO:1901031">
    <property type="term" value="P:regulation of response to reactive oxygen species"/>
    <property type="evidence" value="ECO:0007669"/>
    <property type="project" value="InterPro"/>
</dbReference>
<accession>A0A7R9MKL1</accession>
<dbReference type="GO" id="GO:0005634">
    <property type="term" value="C:nucleus"/>
    <property type="evidence" value="ECO:0007669"/>
    <property type="project" value="InterPro"/>
</dbReference>
<sequence>MNIFRKNQILTYLYLRSEDKNNPLENHNREFIDDGVTQIISCHPNYKDPFVRAHNFILRGDGPLSYPTRQYIAIM</sequence>
<name>A0A7R9MKL1_9ACAR</name>
<dbReference type="Proteomes" id="UP000728032">
    <property type="component" value="Unassembled WGS sequence"/>
</dbReference>
<proteinExistence type="predicted"/>
<reference evidence="1" key="1">
    <citation type="submission" date="2020-11" db="EMBL/GenBank/DDBJ databases">
        <authorList>
            <person name="Tran Van P."/>
        </authorList>
    </citation>
    <scope>NUCLEOTIDE SEQUENCE</scope>
</reference>
<dbReference type="EMBL" id="CAJPVJ010022102">
    <property type="protein sequence ID" value="CAG2178140.1"/>
    <property type="molecule type" value="Genomic_DNA"/>
</dbReference>
<dbReference type="EMBL" id="OC936927">
    <property type="protein sequence ID" value="CAD7661004.1"/>
    <property type="molecule type" value="Genomic_DNA"/>
</dbReference>
<dbReference type="OrthoDB" id="337464at2759"/>
<organism evidence="1">
    <name type="scientific">Oppiella nova</name>
    <dbReference type="NCBI Taxonomy" id="334625"/>
    <lineage>
        <taxon>Eukaryota</taxon>
        <taxon>Metazoa</taxon>
        <taxon>Ecdysozoa</taxon>
        <taxon>Arthropoda</taxon>
        <taxon>Chelicerata</taxon>
        <taxon>Arachnida</taxon>
        <taxon>Acari</taxon>
        <taxon>Acariformes</taxon>
        <taxon>Sarcoptiformes</taxon>
        <taxon>Oribatida</taxon>
        <taxon>Brachypylina</taxon>
        <taxon>Oppioidea</taxon>
        <taxon>Oppiidae</taxon>
        <taxon>Oppiella</taxon>
    </lineage>
</organism>
<feature type="non-terminal residue" evidence="1">
    <location>
        <position position="1"/>
    </location>
</feature>
<keyword evidence="2" id="KW-1185">Reference proteome</keyword>
<gene>
    <name evidence="1" type="ORF">ONB1V03_LOCUS17566</name>
</gene>
<dbReference type="AlphaFoldDB" id="A0A7R9MKL1"/>
<dbReference type="Pfam" id="PF04636">
    <property type="entry name" value="PA26"/>
    <property type="match status" value="1"/>
</dbReference>
<evidence type="ECO:0000313" key="2">
    <source>
        <dbReference type="Proteomes" id="UP000728032"/>
    </source>
</evidence>
<evidence type="ECO:0000313" key="1">
    <source>
        <dbReference type="EMBL" id="CAD7661004.1"/>
    </source>
</evidence>
<dbReference type="InterPro" id="IPR006730">
    <property type="entry name" value="Sestrin"/>
</dbReference>